<dbReference type="Proteomes" id="UP000217545">
    <property type="component" value="Plasmid pP63_b"/>
</dbReference>
<accession>A0AAC9ZCF5</accession>
<name>A0AAC9ZCF5_9RHOB</name>
<dbReference type="AlphaFoldDB" id="A0AAC9ZCF5"/>
<sequence length="123" mass="14433">MLEAMRGLAVYHGFPEKEVQEGDRFSVDVTFLGLFTTRNHVMNVVRLDREKRLLESEEHNPSINRWDHTLSVTPAPDGCRWVDRIIVDAGWKTPLVARFCRFVYLRRHKLRNGRIEQASISRN</sequence>
<reference evidence="1 2" key="1">
    <citation type="journal article" date="2017" name="Front. Microbiol.">
        <title>Phaeobacter piscinae sp. nov., a species of the Roseobacter group and potential aquaculture probiont.</title>
        <authorList>
            <person name="Sonnenschein E.C."/>
            <person name="Phippen C.B.W."/>
            <person name="Nielsen K.F."/>
            <person name="Mateiu R.V."/>
            <person name="Melchiorsen J."/>
            <person name="Gram L."/>
            <person name="Overmann J."/>
            <person name="Freese H.M."/>
        </authorList>
    </citation>
    <scope>NUCLEOTIDE SEQUENCE [LARGE SCALE GENOMIC DNA]</scope>
    <source>
        <strain evidence="1 2">P63</strain>
    </source>
</reference>
<geneLocation type="plasmid" evidence="2">
    <name>pp63_b</name>
</geneLocation>
<gene>
    <name evidence="1" type="ORF">PhaeoP63_03949</name>
</gene>
<proteinExistence type="predicted"/>
<evidence type="ECO:0000313" key="2">
    <source>
        <dbReference type="Proteomes" id="UP000217545"/>
    </source>
</evidence>
<organism evidence="1 2">
    <name type="scientific">Phaeobacter gallaeciensis</name>
    <dbReference type="NCBI Taxonomy" id="60890"/>
    <lineage>
        <taxon>Bacteria</taxon>
        <taxon>Pseudomonadati</taxon>
        <taxon>Pseudomonadota</taxon>
        <taxon>Alphaproteobacteria</taxon>
        <taxon>Rhodobacterales</taxon>
        <taxon>Roseobacteraceae</taxon>
        <taxon>Phaeobacter</taxon>
    </lineage>
</organism>
<evidence type="ECO:0000313" key="1">
    <source>
        <dbReference type="EMBL" id="ATF07981.1"/>
    </source>
</evidence>
<keyword evidence="1" id="KW-0614">Plasmid</keyword>
<dbReference type="EMBL" id="CP010786">
    <property type="protein sequence ID" value="ATF07981.1"/>
    <property type="molecule type" value="Genomic_DNA"/>
</dbReference>
<protein>
    <submittedName>
        <fullName evidence="1">Uncharacterized protein</fullName>
    </submittedName>
</protein>